<protein>
    <submittedName>
        <fullName evidence="1">Uncharacterized protein</fullName>
    </submittedName>
</protein>
<organism evidence="1 2">
    <name type="scientific">Liparis tanakae</name>
    <name type="common">Tanaka's snailfish</name>
    <dbReference type="NCBI Taxonomy" id="230148"/>
    <lineage>
        <taxon>Eukaryota</taxon>
        <taxon>Metazoa</taxon>
        <taxon>Chordata</taxon>
        <taxon>Craniata</taxon>
        <taxon>Vertebrata</taxon>
        <taxon>Euteleostomi</taxon>
        <taxon>Actinopterygii</taxon>
        <taxon>Neopterygii</taxon>
        <taxon>Teleostei</taxon>
        <taxon>Neoteleostei</taxon>
        <taxon>Acanthomorphata</taxon>
        <taxon>Eupercaria</taxon>
        <taxon>Perciformes</taxon>
        <taxon>Cottioidei</taxon>
        <taxon>Cottales</taxon>
        <taxon>Liparidae</taxon>
        <taxon>Liparis</taxon>
    </lineage>
</organism>
<evidence type="ECO:0000313" key="2">
    <source>
        <dbReference type="Proteomes" id="UP000314294"/>
    </source>
</evidence>
<dbReference type="EMBL" id="SRLO01001419">
    <property type="protein sequence ID" value="TNN37996.1"/>
    <property type="molecule type" value="Genomic_DNA"/>
</dbReference>
<reference evidence="1 2" key="1">
    <citation type="submission" date="2019-03" db="EMBL/GenBank/DDBJ databases">
        <title>First draft genome of Liparis tanakae, snailfish: a comprehensive survey of snailfish specific genes.</title>
        <authorList>
            <person name="Kim W."/>
            <person name="Song I."/>
            <person name="Jeong J.-H."/>
            <person name="Kim D."/>
            <person name="Kim S."/>
            <person name="Ryu S."/>
            <person name="Song J.Y."/>
            <person name="Lee S.K."/>
        </authorList>
    </citation>
    <scope>NUCLEOTIDE SEQUENCE [LARGE SCALE GENOMIC DNA]</scope>
    <source>
        <tissue evidence="1">Muscle</tissue>
    </source>
</reference>
<evidence type="ECO:0000313" key="1">
    <source>
        <dbReference type="EMBL" id="TNN37996.1"/>
    </source>
</evidence>
<dbReference type="Proteomes" id="UP000314294">
    <property type="component" value="Unassembled WGS sequence"/>
</dbReference>
<keyword evidence="2" id="KW-1185">Reference proteome</keyword>
<proteinExistence type="predicted"/>
<dbReference type="AlphaFoldDB" id="A0A4Z2F9T4"/>
<gene>
    <name evidence="1" type="ORF">EYF80_051851</name>
</gene>
<accession>A0A4Z2F9T4</accession>
<comment type="caution">
    <text evidence="1">The sequence shown here is derived from an EMBL/GenBank/DDBJ whole genome shotgun (WGS) entry which is preliminary data.</text>
</comment>
<name>A0A4Z2F9T4_9TELE</name>
<sequence>MMVVHYKPGVTEDENYVAIERGYPQNTPLETEARDVAAPLRITSKHMWRERERDVLTLSPSVVSG</sequence>